<proteinExistence type="predicted"/>
<dbReference type="InterPro" id="IPR032698">
    <property type="entry name" value="SirB1_N"/>
</dbReference>
<comment type="caution">
    <text evidence="2">The sequence shown here is derived from an EMBL/GenBank/DDBJ whole genome shotgun (WGS) entry which is preliminary data.</text>
</comment>
<gene>
    <name evidence="2" type="ORF">MERR_LOCUS44378</name>
</gene>
<dbReference type="AlphaFoldDB" id="A0A6D2LBV2"/>
<keyword evidence="3" id="KW-1185">Reference proteome</keyword>
<accession>A0A6D2LBV2</accession>
<dbReference type="OrthoDB" id="28868at2759"/>
<reference evidence="2" key="1">
    <citation type="submission" date="2020-01" db="EMBL/GenBank/DDBJ databases">
        <authorList>
            <person name="Mishra B."/>
        </authorList>
    </citation>
    <scope>NUCLEOTIDE SEQUENCE [LARGE SCALE GENOMIC DNA]</scope>
</reference>
<evidence type="ECO:0000313" key="2">
    <source>
        <dbReference type="EMBL" id="CAA7057142.1"/>
    </source>
</evidence>
<dbReference type="PANTHER" id="PTHR31350:SF30">
    <property type="entry name" value="TRANSGLUTAMINASE FAMILY PROTEIN"/>
    <property type="match status" value="1"/>
</dbReference>
<feature type="domain" description="Protein SirB1 N-terminal" evidence="1">
    <location>
        <begin position="37"/>
        <end position="165"/>
    </location>
</feature>
<dbReference type="PANTHER" id="PTHR31350">
    <property type="entry name" value="SI:DKEY-261L7.2"/>
    <property type="match status" value="1"/>
</dbReference>
<organism evidence="2 3">
    <name type="scientific">Microthlaspi erraticum</name>
    <dbReference type="NCBI Taxonomy" id="1685480"/>
    <lineage>
        <taxon>Eukaryota</taxon>
        <taxon>Viridiplantae</taxon>
        <taxon>Streptophyta</taxon>
        <taxon>Embryophyta</taxon>
        <taxon>Tracheophyta</taxon>
        <taxon>Spermatophyta</taxon>
        <taxon>Magnoliopsida</taxon>
        <taxon>eudicotyledons</taxon>
        <taxon>Gunneridae</taxon>
        <taxon>Pentapetalae</taxon>
        <taxon>rosids</taxon>
        <taxon>malvids</taxon>
        <taxon>Brassicales</taxon>
        <taxon>Brassicaceae</taxon>
        <taxon>Coluteocarpeae</taxon>
        <taxon>Microthlaspi</taxon>
    </lineage>
</organism>
<dbReference type="EMBL" id="CACVBM020001673">
    <property type="protein sequence ID" value="CAA7057142.1"/>
    <property type="molecule type" value="Genomic_DNA"/>
</dbReference>
<dbReference type="Pfam" id="PF13369">
    <property type="entry name" value="Transglut_core2"/>
    <property type="match status" value="1"/>
</dbReference>
<dbReference type="Proteomes" id="UP000467841">
    <property type="component" value="Unassembled WGS sequence"/>
</dbReference>
<name>A0A6D2LBV2_9BRAS</name>
<protein>
    <recommendedName>
        <fullName evidence="1">Protein SirB1 N-terminal domain-containing protein</fullName>
    </recommendedName>
</protein>
<evidence type="ECO:0000259" key="1">
    <source>
        <dbReference type="Pfam" id="PF13369"/>
    </source>
</evidence>
<sequence>MTTIDTRNHSSDILSGIGFDGVSVTTTVSGNVKDTRLNRLDAISKEVEAELVSRDIGRHSVQVLEAVNTVLFDLRGFKRTSIPLDPKYFYLHSVLNCRCGTAFLFSVIYIEVCQRLGVPIVGSRVGEDFLIWPRTEYPEELFNTTSGQSLFGIVNGRCVDDPRSMASDLTAKSHYKTWIFQ</sequence>
<evidence type="ECO:0000313" key="3">
    <source>
        <dbReference type="Proteomes" id="UP000467841"/>
    </source>
</evidence>